<dbReference type="STRING" id="126156.SAMN05421670_0886"/>
<dbReference type="EMBL" id="FOXU01000001">
    <property type="protein sequence ID" value="SFQ08599.1"/>
    <property type="molecule type" value="Genomic_DNA"/>
</dbReference>
<dbReference type="Gene3D" id="1.20.1260.120">
    <property type="entry name" value="Protein of unknown function DUF2935"/>
    <property type="match status" value="1"/>
</dbReference>
<protein>
    <recommendedName>
        <fullName evidence="3">DUF2935 domain-containing protein</fullName>
    </recommendedName>
</protein>
<evidence type="ECO:0008006" key="3">
    <source>
        <dbReference type="Google" id="ProtNLM"/>
    </source>
</evidence>
<evidence type="ECO:0000313" key="1">
    <source>
        <dbReference type="EMBL" id="SFQ08599.1"/>
    </source>
</evidence>
<dbReference type="InterPro" id="IPR021328">
    <property type="entry name" value="CotB-like"/>
</dbReference>
<dbReference type="Pfam" id="PF11155">
    <property type="entry name" value="DUF2935"/>
    <property type="match status" value="2"/>
</dbReference>
<evidence type="ECO:0000313" key="2">
    <source>
        <dbReference type="Proteomes" id="UP000198734"/>
    </source>
</evidence>
<proteinExistence type="predicted"/>
<sequence length="257" mass="29992">MENNYLKSAVFEHQFWLRVLGDHSRFIHDSLYPSQKKDIEKANYFIKHFDQLFSQVNALNETNAISFANIVAEYVDQLKSFKLSIIKRHLLGEMGIHLTPTFISHMVNELEEYQLVLSYLEKGEVPAIYHELHHHLIWLLDASGHAGAIDARMDDTEKRLKEKSEIFAKHFEQFYLKAVELTGYLRTNINKFPALNRFNDNVELEITLFLAFLDELEEMELNAEVLGTFTVSMADHMAREEQYYLSKVAESTNADKK</sequence>
<dbReference type="AlphaFoldDB" id="A0A1I5VM75"/>
<dbReference type="SUPFAM" id="SSF158430">
    <property type="entry name" value="Bacillus cereus metalloprotein-like"/>
    <property type="match status" value="2"/>
</dbReference>
<reference evidence="2" key="1">
    <citation type="submission" date="2016-10" db="EMBL/GenBank/DDBJ databases">
        <authorList>
            <person name="Varghese N."/>
            <person name="Submissions S."/>
        </authorList>
    </citation>
    <scope>NUCLEOTIDE SEQUENCE [LARGE SCALE GENOMIC DNA]</scope>
    <source>
        <strain evidence="2">DSM 11706</strain>
    </source>
</reference>
<dbReference type="RefSeq" id="WP_245762615.1">
    <property type="nucleotide sequence ID" value="NZ_CP183885.1"/>
</dbReference>
<gene>
    <name evidence="1" type="ORF">SAMN05421670_0886</name>
</gene>
<keyword evidence="2" id="KW-1185">Reference proteome</keyword>
<dbReference type="Proteomes" id="UP000198734">
    <property type="component" value="Unassembled WGS sequence"/>
</dbReference>
<name>A0A1I5VM75_9BACI</name>
<organism evidence="1 2">
    <name type="scientific">Psychrobacillus psychrotolerans</name>
    <dbReference type="NCBI Taxonomy" id="126156"/>
    <lineage>
        <taxon>Bacteria</taxon>
        <taxon>Bacillati</taxon>
        <taxon>Bacillota</taxon>
        <taxon>Bacilli</taxon>
        <taxon>Bacillales</taxon>
        <taxon>Bacillaceae</taxon>
        <taxon>Psychrobacillus</taxon>
    </lineage>
</organism>
<accession>A0A1I5VM75</accession>